<dbReference type="Proteomes" id="UP000002316">
    <property type="component" value="Chromosome 11"/>
</dbReference>
<proteinExistence type="predicted"/>
<dbReference type="RefSeq" id="XP_011779988.1">
    <property type="nucleotide sequence ID" value="XM_011781686.1"/>
</dbReference>
<gene>
    <name evidence="1" type="ORF">TbgDal_XI8430</name>
</gene>
<protein>
    <submittedName>
        <fullName evidence="1">Uncharacterized protein</fullName>
    </submittedName>
</protein>
<accession>D0A7S3</accession>
<reference evidence="2" key="1">
    <citation type="journal article" date="2010" name="PLoS Negl. Trop. Dis.">
        <title>The genome sequence of Trypanosoma brucei gambiense, causative agent of chronic human african trypanosomiasis.</title>
        <authorList>
            <person name="Jackson A.P."/>
            <person name="Sanders M."/>
            <person name="Berry A."/>
            <person name="McQuillan J."/>
            <person name="Aslett M.A."/>
            <person name="Quail M.A."/>
            <person name="Chukualim B."/>
            <person name="Capewell P."/>
            <person name="MacLeod A."/>
            <person name="Melville S.E."/>
            <person name="Gibson W."/>
            <person name="Barry J.D."/>
            <person name="Berriman M."/>
            <person name="Hertz-Fowler C."/>
        </authorList>
    </citation>
    <scope>NUCLEOTIDE SEQUENCE [LARGE SCALE GENOMIC DNA]</scope>
    <source>
        <strain evidence="2">MHOM/CI/86/DAL972</strain>
    </source>
</reference>
<evidence type="ECO:0000313" key="1">
    <source>
        <dbReference type="EMBL" id="CBH17724.1"/>
    </source>
</evidence>
<dbReference type="EMBL" id="FN554974">
    <property type="protein sequence ID" value="CBH17724.1"/>
    <property type="molecule type" value="Genomic_DNA"/>
</dbReference>
<dbReference type="KEGG" id="tbg:TbgDal_XI8430"/>
<name>D0A7S3_TRYB9</name>
<organism evidence="1 2">
    <name type="scientific">Trypanosoma brucei gambiense (strain MHOM/CI/86/DAL972)</name>
    <dbReference type="NCBI Taxonomy" id="679716"/>
    <lineage>
        <taxon>Eukaryota</taxon>
        <taxon>Discoba</taxon>
        <taxon>Euglenozoa</taxon>
        <taxon>Kinetoplastea</taxon>
        <taxon>Metakinetoplastina</taxon>
        <taxon>Trypanosomatida</taxon>
        <taxon>Trypanosomatidae</taxon>
        <taxon>Trypanosoma</taxon>
    </lineage>
</organism>
<dbReference type="AlphaFoldDB" id="D0A7S3"/>
<dbReference type="GeneID" id="23867877"/>
<evidence type="ECO:0000313" key="2">
    <source>
        <dbReference type="Proteomes" id="UP000002316"/>
    </source>
</evidence>
<sequence>MTGEEDKVVSRQYAVPVKMGKQMKAWQKKKRGKHRFKLRKIWSGKEKKEEQPIAKLCEEQEQLQFRPKSHVSLLFIYVGVVVESKEGKRGGRENKKKHVQLKK</sequence>